<dbReference type="Pfam" id="PF20434">
    <property type="entry name" value="BD-FAE"/>
    <property type="match status" value="1"/>
</dbReference>
<name>A0A1G8IE45_9NOCA</name>
<proteinExistence type="predicted"/>
<accession>A0A1G8IE45</accession>
<keyword evidence="4" id="KW-1185">Reference proteome</keyword>
<evidence type="ECO:0000256" key="1">
    <source>
        <dbReference type="ARBA" id="ARBA00022801"/>
    </source>
</evidence>
<gene>
    <name evidence="3" type="ORF">SAMN05444695_105247</name>
</gene>
<dbReference type="Gene3D" id="3.40.50.1820">
    <property type="entry name" value="alpha/beta hydrolase"/>
    <property type="match status" value="1"/>
</dbReference>
<keyword evidence="1" id="KW-0378">Hydrolase</keyword>
<dbReference type="SUPFAM" id="SSF53474">
    <property type="entry name" value="alpha/beta-Hydrolases"/>
    <property type="match status" value="1"/>
</dbReference>
<dbReference type="GO" id="GO:0016787">
    <property type="term" value="F:hydrolase activity"/>
    <property type="evidence" value="ECO:0007669"/>
    <property type="project" value="UniProtKB-KW"/>
</dbReference>
<reference evidence="3 4" key="1">
    <citation type="submission" date="2016-10" db="EMBL/GenBank/DDBJ databases">
        <authorList>
            <person name="de Groot N.N."/>
        </authorList>
    </citation>
    <scope>NUCLEOTIDE SEQUENCE [LARGE SCALE GENOMIC DNA]</scope>
    <source>
        <strain evidence="3 4">DSM 44892</strain>
    </source>
</reference>
<evidence type="ECO:0000259" key="2">
    <source>
        <dbReference type="Pfam" id="PF20434"/>
    </source>
</evidence>
<feature type="domain" description="BD-FAE-like" evidence="2">
    <location>
        <begin position="71"/>
        <end position="268"/>
    </location>
</feature>
<dbReference type="PANTHER" id="PTHR48081:SF13">
    <property type="entry name" value="ALPHA_BETA HYDROLASE"/>
    <property type="match status" value="1"/>
</dbReference>
<organism evidence="3 4">
    <name type="scientific">Rhodococcus triatomae</name>
    <dbReference type="NCBI Taxonomy" id="300028"/>
    <lineage>
        <taxon>Bacteria</taxon>
        <taxon>Bacillati</taxon>
        <taxon>Actinomycetota</taxon>
        <taxon>Actinomycetes</taxon>
        <taxon>Mycobacteriales</taxon>
        <taxon>Nocardiaceae</taxon>
        <taxon>Rhodococcus</taxon>
    </lineage>
</organism>
<dbReference type="EMBL" id="FNDN01000005">
    <property type="protein sequence ID" value="SDI17077.1"/>
    <property type="molecule type" value="Genomic_DNA"/>
</dbReference>
<dbReference type="InterPro" id="IPR050300">
    <property type="entry name" value="GDXG_lipolytic_enzyme"/>
</dbReference>
<sequence length="315" mass="33116">MLTAAHPVTSPIVWSAIRRSWPALTALAAVTALVAGCGAADIAAPAQAARYSTASGPIRIPYGEAPDNFGDLYLPGGGDNLPVVVMIHGGGWGQTHDLTYTGPLATDLTREGIAVWNIEYRRVGGAGGWPVTLTDVVAATDALVSEVQHHAEGRLDLDRVHVTGHSAGGQLAAWIAARATTSDPAAPGERPHVPVRSVTTMAGVLDMRRAADAGDQFVRNLLGGIPDGLPDRYHWASPITHLPFGVPVTALHGTEDRTVSPEQPRHFADAARSHGEHVEVIMLPGVGHGDFGRVDSSAWQATRAVLVERVTRADD</sequence>
<dbReference type="InterPro" id="IPR049492">
    <property type="entry name" value="BD-FAE-like_dom"/>
</dbReference>
<dbReference type="PANTHER" id="PTHR48081">
    <property type="entry name" value="AB HYDROLASE SUPERFAMILY PROTEIN C4A8.06C"/>
    <property type="match status" value="1"/>
</dbReference>
<dbReference type="Proteomes" id="UP000183263">
    <property type="component" value="Unassembled WGS sequence"/>
</dbReference>
<evidence type="ECO:0000313" key="3">
    <source>
        <dbReference type="EMBL" id="SDI17077.1"/>
    </source>
</evidence>
<evidence type="ECO:0000313" key="4">
    <source>
        <dbReference type="Proteomes" id="UP000183263"/>
    </source>
</evidence>
<dbReference type="OrthoDB" id="255603at2"/>
<dbReference type="InterPro" id="IPR029058">
    <property type="entry name" value="AB_hydrolase_fold"/>
</dbReference>
<dbReference type="AlphaFoldDB" id="A0A1G8IE45"/>
<protein>
    <submittedName>
        <fullName evidence="3">Prolyl oligopeptidase family protein</fullName>
    </submittedName>
</protein>